<dbReference type="GO" id="GO:0004175">
    <property type="term" value="F:endopeptidase activity"/>
    <property type="evidence" value="ECO:0007669"/>
    <property type="project" value="UniProtKB-ARBA"/>
</dbReference>
<keyword evidence="3" id="KW-0482">Metalloprotease</keyword>
<feature type="transmembrane region" description="Helical" evidence="1">
    <location>
        <begin position="123"/>
        <end position="142"/>
    </location>
</feature>
<sequence>MKEIKIWQMVLIWIGTEILVTIGYIIYSLYSLSMEINDVMLGFILPLAVLIAISMFGRVNTKLVKERWSNFKQIASIKEILIVVATQIFLSIGLSNLSLGFLASTNMTKALEAANDTFGNPSTNKELVFFLISVVILAPLLEEMIFRRIVFKRLNLKLSFITSAVISSVIFGIGHELLAILGAIVFGVTCCVLYRKYNNLIVPIAVHFLNNLIAGTMISVGYFQGTLNEQINVITNYDIKVYFISGMLLTAITIIIFIRFVMKNKQYLKREKTRLEVPSL</sequence>
<evidence type="ECO:0000256" key="1">
    <source>
        <dbReference type="SAM" id="Phobius"/>
    </source>
</evidence>
<name>A0A9X2MBU8_9FIRM</name>
<keyword evidence="4" id="KW-1185">Reference proteome</keyword>
<feature type="transmembrane region" description="Helical" evidence="1">
    <location>
        <begin position="242"/>
        <end position="262"/>
    </location>
</feature>
<dbReference type="Pfam" id="PF02517">
    <property type="entry name" value="Rce1-like"/>
    <property type="match status" value="1"/>
</dbReference>
<dbReference type="PANTHER" id="PTHR36435">
    <property type="entry name" value="SLR1288 PROTEIN"/>
    <property type="match status" value="1"/>
</dbReference>
<keyword evidence="3" id="KW-0645">Protease</keyword>
<dbReference type="GO" id="GO:0008237">
    <property type="term" value="F:metallopeptidase activity"/>
    <property type="evidence" value="ECO:0007669"/>
    <property type="project" value="UniProtKB-KW"/>
</dbReference>
<keyword evidence="3" id="KW-0378">Hydrolase</keyword>
<evidence type="ECO:0000313" key="3">
    <source>
        <dbReference type="EMBL" id="MCR1822970.1"/>
    </source>
</evidence>
<dbReference type="InterPro" id="IPR052710">
    <property type="entry name" value="CAAX_protease"/>
</dbReference>
<accession>A0A9X2MBU8</accession>
<dbReference type="EMBL" id="JANKBY010000094">
    <property type="protein sequence ID" value="MCR1822970.1"/>
    <property type="molecule type" value="Genomic_DNA"/>
</dbReference>
<dbReference type="InterPro" id="IPR003675">
    <property type="entry name" value="Rce1/LyrA-like_dom"/>
</dbReference>
<dbReference type="RefSeq" id="WP_074079275.1">
    <property type="nucleotide sequence ID" value="NZ_JANKBY010000094.1"/>
</dbReference>
<dbReference type="GO" id="GO:0080120">
    <property type="term" value="P:CAAX-box protein maturation"/>
    <property type="evidence" value="ECO:0007669"/>
    <property type="project" value="UniProtKB-ARBA"/>
</dbReference>
<comment type="caution">
    <text evidence="3">The sequence shown here is derived from an EMBL/GenBank/DDBJ whole genome shotgun (WGS) entry which is preliminary data.</text>
</comment>
<feature type="transmembrane region" description="Helical" evidence="1">
    <location>
        <begin position="39"/>
        <end position="59"/>
    </location>
</feature>
<feature type="transmembrane region" description="Helical" evidence="1">
    <location>
        <begin position="80"/>
        <end position="103"/>
    </location>
</feature>
<keyword evidence="1" id="KW-0472">Membrane</keyword>
<keyword evidence="1" id="KW-1133">Transmembrane helix</keyword>
<evidence type="ECO:0000259" key="2">
    <source>
        <dbReference type="Pfam" id="PF02517"/>
    </source>
</evidence>
<dbReference type="PANTHER" id="PTHR36435:SF1">
    <property type="entry name" value="CAAX AMINO TERMINAL PROTEASE FAMILY PROTEIN"/>
    <property type="match status" value="1"/>
</dbReference>
<reference evidence="3" key="1">
    <citation type="submission" date="2022-07" db="EMBL/GenBank/DDBJ databases">
        <title>Enhanced cultured diversity of the mouse gut microbiota enables custom-made synthetic communities.</title>
        <authorList>
            <person name="Afrizal A."/>
        </authorList>
    </citation>
    <scope>NUCLEOTIDE SEQUENCE</scope>
    <source>
        <strain evidence="3">DSM 29186</strain>
    </source>
</reference>
<feature type="transmembrane region" description="Helical" evidence="1">
    <location>
        <begin position="201"/>
        <end position="222"/>
    </location>
</feature>
<evidence type="ECO:0000313" key="4">
    <source>
        <dbReference type="Proteomes" id="UP001140817"/>
    </source>
</evidence>
<protein>
    <submittedName>
        <fullName evidence="3">CPBP family intramembrane metalloprotease</fullName>
    </submittedName>
</protein>
<gene>
    <name evidence="3" type="ORF">NSA58_09245</name>
</gene>
<organism evidence="3 4">
    <name type="scientific">Terrisporobacter muris</name>
    <dbReference type="NCBI Taxonomy" id="2963284"/>
    <lineage>
        <taxon>Bacteria</taxon>
        <taxon>Bacillati</taxon>
        <taxon>Bacillota</taxon>
        <taxon>Clostridia</taxon>
        <taxon>Peptostreptococcales</taxon>
        <taxon>Peptostreptococcaceae</taxon>
        <taxon>Terrisporobacter</taxon>
    </lineage>
</organism>
<dbReference type="AlphaFoldDB" id="A0A9X2MBU8"/>
<keyword evidence="1" id="KW-0812">Transmembrane</keyword>
<dbReference type="Proteomes" id="UP001140817">
    <property type="component" value="Unassembled WGS sequence"/>
</dbReference>
<feature type="transmembrane region" description="Helical" evidence="1">
    <location>
        <begin position="154"/>
        <end position="171"/>
    </location>
</feature>
<feature type="domain" description="CAAX prenyl protease 2/Lysostaphin resistance protein A-like" evidence="2">
    <location>
        <begin position="126"/>
        <end position="213"/>
    </location>
</feature>
<feature type="transmembrane region" description="Helical" evidence="1">
    <location>
        <begin position="177"/>
        <end position="194"/>
    </location>
</feature>
<feature type="transmembrane region" description="Helical" evidence="1">
    <location>
        <begin position="7"/>
        <end position="27"/>
    </location>
</feature>
<proteinExistence type="predicted"/>